<proteinExistence type="predicted"/>
<sequence>MEISEKMGALAQALDRAESKLEIIKGALASFQSDQANMEERSAEMKTRMEIRHWDLTLKQLAEQQYQLQEHWRESGKELRKMLRNQMTELNQEDTLNLKVMCKSFQGLNLEMTALLNELKENWCQTFQGMRELKFALQEEREKRKQLEMKLIRQQKFSD</sequence>
<dbReference type="Proteomes" id="UP001626550">
    <property type="component" value="Unassembled WGS sequence"/>
</dbReference>
<reference evidence="1 2" key="1">
    <citation type="submission" date="2024-11" db="EMBL/GenBank/DDBJ databases">
        <title>Adaptive evolution of stress response genes in parasites aligns with host niche diversity.</title>
        <authorList>
            <person name="Hahn C."/>
            <person name="Resl P."/>
        </authorList>
    </citation>
    <scope>NUCLEOTIDE SEQUENCE [LARGE SCALE GENOMIC DNA]</scope>
    <source>
        <strain evidence="1">EGGRZ-B1_66</strain>
        <tissue evidence="1">Body</tissue>
    </source>
</reference>
<dbReference type="AlphaFoldDB" id="A0ABD2Q223"/>
<comment type="caution">
    <text evidence="1">The sequence shown here is derived from an EMBL/GenBank/DDBJ whole genome shotgun (WGS) entry which is preliminary data.</text>
</comment>
<keyword evidence="2" id="KW-1185">Reference proteome</keyword>
<organism evidence="1 2">
    <name type="scientific">Cichlidogyrus casuarinus</name>
    <dbReference type="NCBI Taxonomy" id="1844966"/>
    <lineage>
        <taxon>Eukaryota</taxon>
        <taxon>Metazoa</taxon>
        <taxon>Spiralia</taxon>
        <taxon>Lophotrochozoa</taxon>
        <taxon>Platyhelminthes</taxon>
        <taxon>Monogenea</taxon>
        <taxon>Monopisthocotylea</taxon>
        <taxon>Dactylogyridea</taxon>
        <taxon>Ancyrocephalidae</taxon>
        <taxon>Cichlidogyrus</taxon>
    </lineage>
</organism>
<evidence type="ECO:0000313" key="2">
    <source>
        <dbReference type="Proteomes" id="UP001626550"/>
    </source>
</evidence>
<accession>A0ABD2Q223</accession>
<evidence type="ECO:0000313" key="1">
    <source>
        <dbReference type="EMBL" id="KAL3313540.1"/>
    </source>
</evidence>
<name>A0ABD2Q223_9PLAT</name>
<gene>
    <name evidence="1" type="ORF">Ciccas_007857</name>
</gene>
<dbReference type="EMBL" id="JBJKFK010001276">
    <property type="protein sequence ID" value="KAL3313540.1"/>
    <property type="molecule type" value="Genomic_DNA"/>
</dbReference>
<protein>
    <submittedName>
        <fullName evidence="1">Uncharacterized protein</fullName>
    </submittedName>
</protein>